<name>A0A5E4ZGT2_9BURK</name>
<proteinExistence type="predicted"/>
<keyword evidence="6" id="KW-1185">Reference proteome</keyword>
<dbReference type="InterPro" id="IPR018060">
    <property type="entry name" value="HTH_AraC"/>
</dbReference>
<dbReference type="RefSeq" id="WP_150622292.1">
    <property type="nucleotide sequence ID" value="NZ_CABPSQ010000001.1"/>
</dbReference>
<reference evidence="5 6" key="1">
    <citation type="submission" date="2019-08" db="EMBL/GenBank/DDBJ databases">
        <authorList>
            <person name="Peeters C."/>
        </authorList>
    </citation>
    <scope>NUCLEOTIDE SEQUENCE [LARGE SCALE GENOMIC DNA]</scope>
    <source>
        <strain evidence="5 6">LMG 31118</strain>
    </source>
</reference>
<dbReference type="GO" id="GO:0043565">
    <property type="term" value="F:sequence-specific DNA binding"/>
    <property type="evidence" value="ECO:0007669"/>
    <property type="project" value="InterPro"/>
</dbReference>
<evidence type="ECO:0000256" key="2">
    <source>
        <dbReference type="ARBA" id="ARBA00023125"/>
    </source>
</evidence>
<keyword evidence="1" id="KW-0805">Transcription regulation</keyword>
<gene>
    <name evidence="5" type="ORF">PCA31118_00268</name>
</gene>
<protein>
    <submittedName>
        <fullName evidence="5">AraC family transcriptional regulator</fullName>
    </submittedName>
</protein>
<dbReference type="EMBL" id="CABPSQ010000001">
    <property type="protein sequence ID" value="VVE60539.1"/>
    <property type="molecule type" value="Genomic_DNA"/>
</dbReference>
<dbReference type="PROSITE" id="PS01124">
    <property type="entry name" value="HTH_ARAC_FAMILY_2"/>
    <property type="match status" value="1"/>
</dbReference>
<accession>A0A5E4ZGT2</accession>
<organism evidence="5 6">
    <name type="scientific">Pandoraea captiosa</name>
    <dbReference type="NCBI Taxonomy" id="2508302"/>
    <lineage>
        <taxon>Bacteria</taxon>
        <taxon>Pseudomonadati</taxon>
        <taxon>Pseudomonadota</taxon>
        <taxon>Betaproteobacteria</taxon>
        <taxon>Burkholderiales</taxon>
        <taxon>Burkholderiaceae</taxon>
        <taxon>Pandoraea</taxon>
    </lineage>
</organism>
<dbReference type="Gene3D" id="1.10.10.60">
    <property type="entry name" value="Homeodomain-like"/>
    <property type="match status" value="1"/>
</dbReference>
<dbReference type="PANTHER" id="PTHR46796">
    <property type="entry name" value="HTH-TYPE TRANSCRIPTIONAL ACTIVATOR RHAS-RELATED"/>
    <property type="match status" value="1"/>
</dbReference>
<dbReference type="Proteomes" id="UP000414136">
    <property type="component" value="Unassembled WGS sequence"/>
</dbReference>
<keyword evidence="3" id="KW-0804">Transcription</keyword>
<evidence type="ECO:0000313" key="5">
    <source>
        <dbReference type="EMBL" id="VVE60539.1"/>
    </source>
</evidence>
<keyword evidence="2" id="KW-0238">DNA-binding</keyword>
<evidence type="ECO:0000313" key="6">
    <source>
        <dbReference type="Proteomes" id="UP000414136"/>
    </source>
</evidence>
<dbReference type="Pfam" id="PF12833">
    <property type="entry name" value="HTH_18"/>
    <property type="match status" value="1"/>
</dbReference>
<feature type="domain" description="HTH araC/xylS-type" evidence="4">
    <location>
        <begin position="170"/>
        <end position="268"/>
    </location>
</feature>
<dbReference type="AlphaFoldDB" id="A0A5E4ZGT2"/>
<evidence type="ECO:0000256" key="3">
    <source>
        <dbReference type="ARBA" id="ARBA00023163"/>
    </source>
</evidence>
<dbReference type="SMART" id="SM00342">
    <property type="entry name" value="HTH_ARAC"/>
    <property type="match status" value="1"/>
</dbReference>
<dbReference type="GO" id="GO:0003700">
    <property type="term" value="F:DNA-binding transcription factor activity"/>
    <property type="evidence" value="ECO:0007669"/>
    <property type="project" value="InterPro"/>
</dbReference>
<evidence type="ECO:0000256" key="1">
    <source>
        <dbReference type="ARBA" id="ARBA00023015"/>
    </source>
</evidence>
<dbReference type="InterPro" id="IPR050204">
    <property type="entry name" value="AraC_XylS_family_regulators"/>
</dbReference>
<dbReference type="SUPFAM" id="SSF46689">
    <property type="entry name" value="Homeodomain-like"/>
    <property type="match status" value="2"/>
</dbReference>
<dbReference type="InterPro" id="IPR009057">
    <property type="entry name" value="Homeodomain-like_sf"/>
</dbReference>
<evidence type="ECO:0000259" key="4">
    <source>
        <dbReference type="PROSITE" id="PS01124"/>
    </source>
</evidence>
<sequence>MTASVTRKALAGRVTVRLLPAVPYSVSDPSECETLGISLTRQCGVHAINSDRRSDFDTPPAMLAYAPAGTDVFSESGEGGEYLVMRWSPGTDVGARMQVGNRIEVPGQRQALTLAFAIRRQLLAPAPDPLQSDLQPDLQLDEVVLRFLATSPALAAQERTTCRETAVVPSTILSKIHDEFSRPLALAELAAEAGQTELQFLRQFTRATGITPHAYLMEIRLQAARRMVASTDAPLAGIATECGFSHQSHMGRVFRASLGLTPQQYRRTHRRQ</sequence>
<dbReference type="OrthoDB" id="9816344at2"/>